<keyword evidence="7 9" id="KW-0472">Membrane</keyword>
<comment type="similarity">
    <text evidence="2">Belongs to the sodium:neurotransmitter symporter (SNF) (TC 2.A.22) family.</text>
</comment>
<keyword evidence="10" id="KW-1185">Reference proteome</keyword>
<evidence type="ECO:0000256" key="7">
    <source>
        <dbReference type="ARBA" id="ARBA00023136"/>
    </source>
</evidence>
<comment type="subcellular location">
    <subcellularLocation>
        <location evidence="1">Membrane</location>
        <topology evidence="1">Multi-pass membrane protein</topology>
    </subcellularLocation>
</comment>
<evidence type="ECO:0000256" key="3">
    <source>
        <dbReference type="ARBA" id="ARBA00022448"/>
    </source>
</evidence>
<dbReference type="PRINTS" id="PR00176">
    <property type="entry name" value="NANEUSMPORT"/>
</dbReference>
<evidence type="ECO:0000256" key="1">
    <source>
        <dbReference type="ARBA" id="ARBA00004141"/>
    </source>
</evidence>
<dbReference type="GO" id="GO:0089718">
    <property type="term" value="P:amino acid import across plasma membrane"/>
    <property type="evidence" value="ECO:0007669"/>
    <property type="project" value="TreeGrafter"/>
</dbReference>
<dbReference type="GO" id="GO:0015179">
    <property type="term" value="F:L-amino acid transmembrane transporter activity"/>
    <property type="evidence" value="ECO:0007669"/>
    <property type="project" value="TreeGrafter"/>
</dbReference>
<keyword evidence="5" id="KW-0769">Symport</keyword>
<feature type="transmembrane region" description="Helical" evidence="9">
    <location>
        <begin position="138"/>
        <end position="159"/>
    </location>
</feature>
<evidence type="ECO:0000256" key="2">
    <source>
        <dbReference type="ARBA" id="ARBA00006459"/>
    </source>
</evidence>
<evidence type="ECO:0000313" key="11">
    <source>
        <dbReference type="WBParaSite" id="nRc.2.0.1.t42154-RA"/>
    </source>
</evidence>
<evidence type="ECO:0000313" key="10">
    <source>
        <dbReference type="Proteomes" id="UP000887565"/>
    </source>
</evidence>
<keyword evidence="4 9" id="KW-0812">Transmembrane</keyword>
<dbReference type="Proteomes" id="UP000887565">
    <property type="component" value="Unplaced"/>
</dbReference>
<evidence type="ECO:0000256" key="4">
    <source>
        <dbReference type="ARBA" id="ARBA00022692"/>
    </source>
</evidence>
<dbReference type="GO" id="GO:0005283">
    <property type="term" value="F:amino acid:sodium symporter activity"/>
    <property type="evidence" value="ECO:0007669"/>
    <property type="project" value="TreeGrafter"/>
</dbReference>
<dbReference type="Pfam" id="PF00209">
    <property type="entry name" value="SNF"/>
    <property type="match status" value="1"/>
</dbReference>
<dbReference type="WBParaSite" id="nRc.2.0.1.t42154-RA">
    <property type="protein sequence ID" value="nRc.2.0.1.t42154-RA"/>
    <property type="gene ID" value="nRc.2.0.1.g42154"/>
</dbReference>
<feature type="transmembrane region" description="Helical" evidence="9">
    <location>
        <begin position="54"/>
        <end position="74"/>
    </location>
</feature>
<feature type="transmembrane region" description="Helical" evidence="9">
    <location>
        <begin position="23"/>
        <end position="48"/>
    </location>
</feature>
<keyword evidence="8" id="KW-0325">Glycoprotein</keyword>
<dbReference type="AlphaFoldDB" id="A0A915KTB4"/>
<evidence type="ECO:0000256" key="9">
    <source>
        <dbReference type="SAM" id="Phobius"/>
    </source>
</evidence>
<dbReference type="GO" id="GO:0005886">
    <property type="term" value="C:plasma membrane"/>
    <property type="evidence" value="ECO:0007669"/>
    <property type="project" value="TreeGrafter"/>
</dbReference>
<evidence type="ECO:0000256" key="5">
    <source>
        <dbReference type="ARBA" id="ARBA00022847"/>
    </source>
</evidence>
<evidence type="ECO:0000256" key="6">
    <source>
        <dbReference type="ARBA" id="ARBA00022989"/>
    </source>
</evidence>
<feature type="transmembrane region" description="Helical" evidence="9">
    <location>
        <begin position="95"/>
        <end position="118"/>
    </location>
</feature>
<dbReference type="InterPro" id="IPR000175">
    <property type="entry name" value="Na/ntran_symport"/>
</dbReference>
<proteinExistence type="inferred from homology"/>
<dbReference type="PANTHER" id="PTHR11616:SF321">
    <property type="entry name" value="SODIUM-DEPENDENT NUTRIENT AMINO ACID TRANSPORTER 1-RELATED"/>
    <property type="match status" value="1"/>
</dbReference>
<keyword evidence="6 9" id="KW-1133">Transmembrane helix</keyword>
<dbReference type="PANTHER" id="PTHR11616">
    <property type="entry name" value="SODIUM/CHLORIDE DEPENDENT TRANSPORTER"/>
    <property type="match status" value="1"/>
</dbReference>
<name>A0A915KTB4_ROMCU</name>
<evidence type="ECO:0000256" key="8">
    <source>
        <dbReference type="ARBA" id="ARBA00023180"/>
    </source>
</evidence>
<sequence length="242" mass="27978">METIVVGLCDEFPEFLRKYHRHVLALCAVIFYAFGVPFCTKAGLYAILIFENYLATWSLLIIAFVECMALAWVYDVDNLLDNIKWMIGYYPAPYIFWKLLWLLVTPTMLILVLTYAWIFHEGGHYVHYRFPLWADTTGWILSFMAVSAIPLTILVKFILQTGSLAQRFRSLLTPEDDWGPALAIYRSEQYPLQIPEARDPLKLPWVVAAKDRNVPVAAADDVTKPFISDENDQKRFERETAI</sequence>
<dbReference type="InterPro" id="IPR037272">
    <property type="entry name" value="SNS_sf"/>
</dbReference>
<accession>A0A915KTB4</accession>
<reference evidence="11" key="1">
    <citation type="submission" date="2022-11" db="UniProtKB">
        <authorList>
            <consortium name="WormBaseParasite"/>
        </authorList>
    </citation>
    <scope>IDENTIFICATION</scope>
</reference>
<keyword evidence="3" id="KW-0813">Transport</keyword>
<dbReference type="OMA" id="ACEVIAI"/>
<protein>
    <submittedName>
        <fullName evidence="11">Uncharacterized protein</fullName>
    </submittedName>
</protein>
<organism evidence="10 11">
    <name type="scientific">Romanomermis culicivorax</name>
    <name type="common">Nematode worm</name>
    <dbReference type="NCBI Taxonomy" id="13658"/>
    <lineage>
        <taxon>Eukaryota</taxon>
        <taxon>Metazoa</taxon>
        <taxon>Ecdysozoa</taxon>
        <taxon>Nematoda</taxon>
        <taxon>Enoplea</taxon>
        <taxon>Dorylaimia</taxon>
        <taxon>Mermithida</taxon>
        <taxon>Mermithoidea</taxon>
        <taxon>Mermithidae</taxon>
        <taxon>Romanomermis</taxon>
    </lineage>
</organism>
<dbReference type="SUPFAM" id="SSF161070">
    <property type="entry name" value="SNF-like"/>
    <property type="match status" value="1"/>
</dbReference>
<dbReference type="PROSITE" id="PS50267">
    <property type="entry name" value="NA_NEUROTRAN_SYMP_3"/>
    <property type="match status" value="1"/>
</dbReference>